<dbReference type="OrthoDB" id="9807888at2"/>
<dbReference type="InterPro" id="IPR001638">
    <property type="entry name" value="Solute-binding_3/MltF_N"/>
</dbReference>
<dbReference type="PROSITE" id="PS51257">
    <property type="entry name" value="PROKAR_LIPOPROTEIN"/>
    <property type="match status" value="1"/>
</dbReference>
<evidence type="ECO:0000256" key="2">
    <source>
        <dbReference type="ARBA" id="ARBA00022448"/>
    </source>
</evidence>
<sequence length="326" mass="34380">MSQQRNRTHRTRLAAAAAALTGLLLAACAGPADMEPPEVDVPTPLPAGIDFSPEVTASVPDDSCDPLASFAPGAVTADQARAQLDNDGQISIGISQSTNLLGYRDPVTNSLAGFDIDIARAVATALLGEDPNIKWVPMTSNQREDSLKEDRVDLVVRSMSINCGRWENIDFSAEYYRAGQRLLVTKDSGIEGVADLTADHTVCTGAGSTSGGNIAAANDKAQQVTVPDFNDCLMLLQQGTVDAISTDDTILAGMAVQDPTLEIVGEAFSVESYGIGVQKDNTDLTRFVNAALEDLIADGTWANSYGDWLEEPLGTAATAPTAVYRD</sequence>
<evidence type="ECO:0000259" key="5">
    <source>
        <dbReference type="SMART" id="SM00062"/>
    </source>
</evidence>
<feature type="signal peptide" evidence="4">
    <location>
        <begin position="1"/>
        <end position="26"/>
    </location>
</feature>
<dbReference type="InterPro" id="IPR051455">
    <property type="entry name" value="Bact_solute-bind_prot3"/>
</dbReference>
<accession>A0A4S8PDV4</accession>
<feature type="domain" description="Solute-binding protein family 3/N-terminal" evidence="5">
    <location>
        <begin position="89"/>
        <end position="312"/>
    </location>
</feature>
<feature type="chain" id="PRO_5038796528" evidence="4">
    <location>
        <begin position="27"/>
        <end position="326"/>
    </location>
</feature>
<proteinExistence type="inferred from homology"/>
<keyword evidence="7" id="KW-1185">Reference proteome</keyword>
<comment type="caution">
    <text evidence="6">The sequence shown here is derived from an EMBL/GenBank/DDBJ whole genome shotgun (WGS) entry which is preliminary data.</text>
</comment>
<comment type="similarity">
    <text evidence="1">Belongs to the bacterial solute-binding protein 3 family.</text>
</comment>
<dbReference type="AlphaFoldDB" id="A0A4S8PDV4"/>
<dbReference type="CDD" id="cd13690">
    <property type="entry name" value="PBP2_GluB"/>
    <property type="match status" value="1"/>
</dbReference>
<name>A0A4S8PDV4_9ACTN</name>
<evidence type="ECO:0000313" key="6">
    <source>
        <dbReference type="EMBL" id="THV28583.1"/>
    </source>
</evidence>
<reference evidence="6 7" key="1">
    <citation type="journal article" date="2018" name="Int. J. Syst. Evol. Microbiol.">
        <title>Glycomyces paridis sp. nov., isolated from the medicinal plant Paris polyphylla.</title>
        <authorList>
            <person name="Fang X.M."/>
            <person name="Bai J.L."/>
            <person name="Su J."/>
            <person name="Zhao L.L."/>
            <person name="Liu H.Y."/>
            <person name="Ma B.P."/>
            <person name="Zhang Y.Q."/>
            <person name="Yu L.Y."/>
        </authorList>
    </citation>
    <scope>NUCLEOTIDE SEQUENCE [LARGE SCALE GENOMIC DNA]</scope>
    <source>
        <strain evidence="6 7">CPCC 204357</strain>
    </source>
</reference>
<dbReference type="SMART" id="SM00062">
    <property type="entry name" value="PBPb"/>
    <property type="match status" value="1"/>
</dbReference>
<dbReference type="SUPFAM" id="SSF53850">
    <property type="entry name" value="Periplasmic binding protein-like II"/>
    <property type="match status" value="1"/>
</dbReference>
<keyword evidence="2" id="KW-0813">Transport</keyword>
<dbReference type="EMBL" id="STGX01000007">
    <property type="protein sequence ID" value="THV28583.1"/>
    <property type="molecule type" value="Genomic_DNA"/>
</dbReference>
<dbReference type="RefSeq" id="WP_136529695.1">
    <property type="nucleotide sequence ID" value="NZ_STGX01000007.1"/>
</dbReference>
<dbReference type="GO" id="GO:0030288">
    <property type="term" value="C:outer membrane-bounded periplasmic space"/>
    <property type="evidence" value="ECO:0007669"/>
    <property type="project" value="TreeGrafter"/>
</dbReference>
<dbReference type="PANTHER" id="PTHR30085:SF6">
    <property type="entry name" value="ABC TRANSPORTER GLUTAMINE-BINDING PROTEIN GLNH"/>
    <property type="match status" value="1"/>
</dbReference>
<evidence type="ECO:0000256" key="4">
    <source>
        <dbReference type="SAM" id="SignalP"/>
    </source>
</evidence>
<dbReference type="Gene3D" id="3.40.190.10">
    <property type="entry name" value="Periplasmic binding protein-like II"/>
    <property type="match status" value="2"/>
</dbReference>
<gene>
    <name evidence="6" type="ORF">E9998_10680</name>
</gene>
<dbReference type="PANTHER" id="PTHR30085">
    <property type="entry name" value="AMINO ACID ABC TRANSPORTER PERMEASE"/>
    <property type="match status" value="1"/>
</dbReference>
<organism evidence="6 7">
    <name type="scientific">Glycomyces paridis</name>
    <dbReference type="NCBI Taxonomy" id="2126555"/>
    <lineage>
        <taxon>Bacteria</taxon>
        <taxon>Bacillati</taxon>
        <taxon>Actinomycetota</taxon>
        <taxon>Actinomycetes</taxon>
        <taxon>Glycomycetales</taxon>
        <taxon>Glycomycetaceae</taxon>
        <taxon>Glycomyces</taxon>
    </lineage>
</organism>
<keyword evidence="3 4" id="KW-0732">Signal</keyword>
<evidence type="ECO:0000256" key="3">
    <source>
        <dbReference type="ARBA" id="ARBA00022729"/>
    </source>
</evidence>
<dbReference type="Pfam" id="PF00497">
    <property type="entry name" value="SBP_bac_3"/>
    <property type="match status" value="1"/>
</dbReference>
<dbReference type="Proteomes" id="UP000305792">
    <property type="component" value="Unassembled WGS sequence"/>
</dbReference>
<dbReference type="GO" id="GO:0005576">
    <property type="term" value="C:extracellular region"/>
    <property type="evidence" value="ECO:0007669"/>
    <property type="project" value="TreeGrafter"/>
</dbReference>
<dbReference type="GO" id="GO:0006865">
    <property type="term" value="P:amino acid transport"/>
    <property type="evidence" value="ECO:0007669"/>
    <property type="project" value="TreeGrafter"/>
</dbReference>
<protein>
    <submittedName>
        <fullName evidence="6">Glutamate ABC transporter substrate-binding protein</fullName>
    </submittedName>
</protein>
<evidence type="ECO:0000256" key="1">
    <source>
        <dbReference type="ARBA" id="ARBA00010333"/>
    </source>
</evidence>
<evidence type="ECO:0000313" key="7">
    <source>
        <dbReference type="Proteomes" id="UP000305792"/>
    </source>
</evidence>